<dbReference type="EMBL" id="BMNG01000030">
    <property type="protein sequence ID" value="GGO59842.1"/>
    <property type="molecule type" value="Genomic_DNA"/>
</dbReference>
<evidence type="ECO:0000259" key="2">
    <source>
        <dbReference type="Pfam" id="PF00501"/>
    </source>
</evidence>
<dbReference type="Gene3D" id="3.30.300.30">
    <property type="match status" value="1"/>
</dbReference>
<dbReference type="PANTHER" id="PTHR43767">
    <property type="entry name" value="LONG-CHAIN-FATTY-ACID--COA LIGASE"/>
    <property type="match status" value="1"/>
</dbReference>
<evidence type="ECO:0000259" key="3">
    <source>
        <dbReference type="Pfam" id="PF13193"/>
    </source>
</evidence>
<feature type="domain" description="AMP-dependent synthetase/ligase" evidence="2">
    <location>
        <begin position="47"/>
        <end position="422"/>
    </location>
</feature>
<dbReference type="Pfam" id="PF00501">
    <property type="entry name" value="AMP-binding"/>
    <property type="match status" value="1"/>
</dbReference>
<keyword evidence="5" id="KW-1185">Reference proteome</keyword>
<protein>
    <submittedName>
        <fullName evidence="4">Acyl-CoA synthetase</fullName>
    </submittedName>
</protein>
<feature type="compositionally biased region" description="Pro residues" evidence="1">
    <location>
        <begin position="1"/>
        <end position="10"/>
    </location>
</feature>
<dbReference type="InterPro" id="IPR045851">
    <property type="entry name" value="AMP-bd_C_sf"/>
</dbReference>
<evidence type="ECO:0000256" key="1">
    <source>
        <dbReference type="SAM" id="MobiDB-lite"/>
    </source>
</evidence>
<name>A0ABQ2MXW2_9ACTN</name>
<dbReference type="PANTHER" id="PTHR43767:SF1">
    <property type="entry name" value="NONRIBOSOMAL PEPTIDE SYNTHASE PES1 (EUROFUNG)-RELATED"/>
    <property type="match status" value="1"/>
</dbReference>
<dbReference type="SUPFAM" id="SSF56801">
    <property type="entry name" value="Acetyl-CoA synthetase-like"/>
    <property type="match status" value="1"/>
</dbReference>
<dbReference type="InterPro" id="IPR025110">
    <property type="entry name" value="AMP-bd_C"/>
</dbReference>
<evidence type="ECO:0000313" key="5">
    <source>
        <dbReference type="Proteomes" id="UP000656881"/>
    </source>
</evidence>
<sequence>MTAPTPPAPWAPGSGRGAQGGVPQMSQEKEEKTGPAGAGWTLMEVCARHAAERGGHTAVICEDRRTSYASLHRDSSRAAHALLASGLGRGSRVAYLGRESEHYYTAVLACAKAGAVIVPVNWRLTAGEVAHILADSGAELLFVDEEFAATAEQVLSGEAAGALHTVVRLDGRAADGARDRGAGLRAWYAGFPEQAPEPGTGADDAVLQIYTSGTTGLPKGVVIAHRTFFTLPEAIRAAGAGGGDWIDWRATDVSLISLPGFGIAGLGWFLHGLCAGATHVVMPMYAAGEAVRLIGQYGVTITFVAPAMLQMMLDERGVTPESFASLRKIAYGAAPISPSLLQRSLAVFGCQLAQIYASTEAGSVAVCLPPSDHRVGSALLKAAGKVCPGNDIKIVDKDGNTLGPGEIGQVCIRTPARMLGYWRRPEATAAALAGGWLHMGDAGYLDADGYLFLCDRINDTIIVAGQNIYPAEVEKQLGEHPAVADAAVVGVPDERWGEAVHAAVVLRPGMAARPRELLLFLHGRLADYKIPIRYHVLDSLPRNPSGKILRRAVREQLGRSQTATPA</sequence>
<dbReference type="Gene3D" id="3.40.50.12780">
    <property type="entry name" value="N-terminal domain of ligase-like"/>
    <property type="match status" value="1"/>
</dbReference>
<comment type="caution">
    <text evidence="4">The sequence shown here is derived from an EMBL/GenBank/DDBJ whole genome shotgun (WGS) entry which is preliminary data.</text>
</comment>
<dbReference type="InterPro" id="IPR000873">
    <property type="entry name" value="AMP-dep_synth/lig_dom"/>
</dbReference>
<evidence type="ECO:0000313" key="4">
    <source>
        <dbReference type="EMBL" id="GGO59842.1"/>
    </source>
</evidence>
<dbReference type="NCBIfam" id="NF004837">
    <property type="entry name" value="PRK06187.1"/>
    <property type="match status" value="1"/>
</dbReference>
<proteinExistence type="predicted"/>
<dbReference type="Proteomes" id="UP000656881">
    <property type="component" value="Unassembled WGS sequence"/>
</dbReference>
<reference evidence="5" key="1">
    <citation type="journal article" date="2019" name="Int. J. Syst. Evol. Microbiol.">
        <title>The Global Catalogue of Microorganisms (GCM) 10K type strain sequencing project: providing services to taxonomists for standard genome sequencing and annotation.</title>
        <authorList>
            <consortium name="The Broad Institute Genomics Platform"/>
            <consortium name="The Broad Institute Genome Sequencing Center for Infectious Disease"/>
            <person name="Wu L."/>
            <person name="Ma J."/>
        </authorList>
    </citation>
    <scope>NUCLEOTIDE SEQUENCE [LARGE SCALE GENOMIC DNA]</scope>
    <source>
        <strain evidence="5">CGMCC 4.7349</strain>
    </source>
</reference>
<dbReference type="InterPro" id="IPR042099">
    <property type="entry name" value="ANL_N_sf"/>
</dbReference>
<organism evidence="4 5">
    <name type="scientific">Streptomyces lasiicapitis</name>
    <dbReference type="NCBI Taxonomy" id="1923961"/>
    <lineage>
        <taxon>Bacteria</taxon>
        <taxon>Bacillati</taxon>
        <taxon>Actinomycetota</taxon>
        <taxon>Actinomycetes</taxon>
        <taxon>Kitasatosporales</taxon>
        <taxon>Streptomycetaceae</taxon>
        <taxon>Streptomyces</taxon>
    </lineage>
</organism>
<dbReference type="InterPro" id="IPR050237">
    <property type="entry name" value="ATP-dep_AMP-bd_enzyme"/>
</dbReference>
<feature type="domain" description="AMP-binding enzyme C-terminal" evidence="3">
    <location>
        <begin position="472"/>
        <end position="547"/>
    </location>
</feature>
<dbReference type="Pfam" id="PF13193">
    <property type="entry name" value="AMP-binding_C"/>
    <property type="match status" value="1"/>
</dbReference>
<gene>
    <name evidence="4" type="ORF">GCM10012286_82370</name>
</gene>
<accession>A0ABQ2MXW2</accession>
<feature type="region of interest" description="Disordered" evidence="1">
    <location>
        <begin position="1"/>
        <end position="37"/>
    </location>
</feature>